<organism evidence="1 2">
    <name type="scientific">Rhynchophorus ferrugineus</name>
    <name type="common">Red palm weevil</name>
    <name type="synonym">Curculio ferrugineus</name>
    <dbReference type="NCBI Taxonomy" id="354439"/>
    <lineage>
        <taxon>Eukaryota</taxon>
        <taxon>Metazoa</taxon>
        <taxon>Ecdysozoa</taxon>
        <taxon>Arthropoda</taxon>
        <taxon>Hexapoda</taxon>
        <taxon>Insecta</taxon>
        <taxon>Pterygota</taxon>
        <taxon>Neoptera</taxon>
        <taxon>Endopterygota</taxon>
        <taxon>Coleoptera</taxon>
        <taxon>Polyphaga</taxon>
        <taxon>Cucujiformia</taxon>
        <taxon>Curculionidae</taxon>
        <taxon>Dryophthorinae</taxon>
        <taxon>Rhynchophorus</taxon>
    </lineage>
</organism>
<protein>
    <submittedName>
        <fullName evidence="1">Uncharacterized protein</fullName>
    </submittedName>
</protein>
<evidence type="ECO:0000313" key="2">
    <source>
        <dbReference type="Proteomes" id="UP000625711"/>
    </source>
</evidence>
<dbReference type="EMBL" id="JAACXV010000040">
    <property type="protein sequence ID" value="KAF7285949.1"/>
    <property type="molecule type" value="Genomic_DNA"/>
</dbReference>
<keyword evidence="2" id="KW-1185">Reference proteome</keyword>
<name>A0A834ISY5_RHYFE</name>
<comment type="caution">
    <text evidence="1">The sequence shown here is derived from an EMBL/GenBank/DDBJ whole genome shotgun (WGS) entry which is preliminary data.</text>
</comment>
<reference evidence="1" key="1">
    <citation type="submission" date="2020-08" db="EMBL/GenBank/DDBJ databases">
        <title>Genome sequencing and assembly of the red palm weevil Rhynchophorus ferrugineus.</title>
        <authorList>
            <person name="Dias G.B."/>
            <person name="Bergman C.M."/>
            <person name="Manee M."/>
        </authorList>
    </citation>
    <scope>NUCLEOTIDE SEQUENCE</scope>
    <source>
        <strain evidence="1">AA-2017</strain>
        <tissue evidence="1">Whole larva</tissue>
    </source>
</reference>
<evidence type="ECO:0000313" key="1">
    <source>
        <dbReference type="EMBL" id="KAF7285949.1"/>
    </source>
</evidence>
<accession>A0A834ISY5</accession>
<proteinExistence type="predicted"/>
<dbReference type="AlphaFoldDB" id="A0A834ISY5"/>
<gene>
    <name evidence="1" type="ORF">GWI33_008921</name>
</gene>
<dbReference type="Proteomes" id="UP000625711">
    <property type="component" value="Unassembled WGS sequence"/>
</dbReference>
<sequence>MAYERPKFHYYDLNPNNEITPLVFKVGFGLGVVHGLIRSDDILRSILFVANDASPSVNNFVFVGHNGCHIVRTAIKNSEPPVNGAVVHIKQNFFRSRLFAQQARRLLHKK</sequence>